<keyword evidence="3" id="KW-0143">Chaperone</keyword>
<dbReference type="RefSeq" id="WP_099799709.1">
    <property type="nucleotide sequence ID" value="NZ_CP018092.1"/>
</dbReference>
<sequence length="400" mass="45140">MVTAAYLHLPFCRRRCFYCDFPITVVGDRPLAASSPLLSDYIDALCYEIRQTPSVGEPLQTVFFGGGTPSLVAPEQIDRLLGALDRRFGIAAAAEISMEMDPGTFDLPRLRGYLRAGVNRVSLGVQAFQDRLLQVCGRSHTVAEVYAAVEVIQTAGIDNWSLDLICGLPEQSLQEWELSLAAAIALAPSHLSVYDLIVEPQTVFSRRYQPEVFPLPSQEQAAAAYRLAHERLRAAGYEHYEISNYARLGFACRHNQVYWRNEPYYGFGMGATSYLGQRRLTRPRTRREYYEWVQTLPTGLCTVAEETLWDRWLETLMLGLRLKEGLCLKQLATDFPQEWVEALVTAAQSIDPAHLQCCSDRLWLTQPDGFLLANSVIVTLWQAIERSVIHQQSKLPLPIH</sequence>
<dbReference type="SFLD" id="SFLDF00562">
    <property type="entry name" value="HemN-like__clustered_with_heat"/>
    <property type="match status" value="1"/>
</dbReference>
<dbReference type="SFLD" id="SFLDF00288">
    <property type="entry name" value="HemN-like__clustered_with_nucl"/>
    <property type="match status" value="1"/>
</dbReference>
<dbReference type="InterPro" id="IPR010723">
    <property type="entry name" value="HemN_C"/>
</dbReference>
<comment type="similarity">
    <text evidence="1">Belongs to the anaerobic coproporphyrinogen-III oxidase family. HemW subfamily.</text>
</comment>
<comment type="subcellular location">
    <subcellularLocation>
        <location evidence="3">Cytoplasm</location>
    </subcellularLocation>
</comment>
<evidence type="ECO:0000313" key="5">
    <source>
        <dbReference type="EMBL" id="ATS19379.1"/>
    </source>
</evidence>
<keyword evidence="3" id="KW-0949">S-adenosyl-L-methionine</keyword>
<dbReference type="GO" id="GO:0005737">
    <property type="term" value="C:cytoplasm"/>
    <property type="evidence" value="ECO:0007669"/>
    <property type="project" value="UniProtKB-SubCell"/>
</dbReference>
<dbReference type="PROSITE" id="PS51918">
    <property type="entry name" value="RADICAL_SAM"/>
    <property type="match status" value="1"/>
</dbReference>
<dbReference type="PANTHER" id="PTHR13932:SF5">
    <property type="entry name" value="RADICAL S-ADENOSYL METHIONINE DOMAIN-CONTAINING PROTEIN 1, MITOCHONDRIAL"/>
    <property type="match status" value="1"/>
</dbReference>
<dbReference type="GO" id="GO:0004109">
    <property type="term" value="F:coproporphyrinogen oxidase activity"/>
    <property type="evidence" value="ECO:0007669"/>
    <property type="project" value="InterPro"/>
</dbReference>
<protein>
    <recommendedName>
        <fullName evidence="2 3">Heme chaperone HemW</fullName>
    </recommendedName>
</protein>
<dbReference type="GO" id="GO:0006779">
    <property type="term" value="P:porphyrin-containing compound biosynthetic process"/>
    <property type="evidence" value="ECO:0007669"/>
    <property type="project" value="InterPro"/>
</dbReference>
<keyword evidence="3" id="KW-0963">Cytoplasm</keyword>
<evidence type="ECO:0000256" key="1">
    <source>
        <dbReference type="ARBA" id="ARBA00006100"/>
    </source>
</evidence>
<evidence type="ECO:0000259" key="4">
    <source>
        <dbReference type="PROSITE" id="PS51918"/>
    </source>
</evidence>
<dbReference type="SUPFAM" id="SSF102114">
    <property type="entry name" value="Radical SAM enzymes"/>
    <property type="match status" value="1"/>
</dbReference>
<evidence type="ECO:0000256" key="2">
    <source>
        <dbReference type="ARBA" id="ARBA00017228"/>
    </source>
</evidence>
<reference evidence="5 6" key="1">
    <citation type="submission" date="2016-11" db="EMBL/GenBank/DDBJ databases">
        <title>Complete genome sequence of thermophilic cyanobacteria strain Synechococcus sp. PCC6715.</title>
        <authorList>
            <person name="Tang J."/>
            <person name="Daroch M."/>
            <person name="Liang Y."/>
            <person name="Jiang D."/>
            <person name="Shah M."/>
        </authorList>
    </citation>
    <scope>NUCLEOTIDE SEQUENCE [LARGE SCALE GENOMIC DNA]</scope>
    <source>
        <strain evidence="5 6">PCC 6715</strain>
    </source>
</reference>
<feature type="domain" description="Radical SAM core" evidence="4">
    <location>
        <begin position="1"/>
        <end position="238"/>
    </location>
</feature>
<proteinExistence type="inferred from homology"/>
<accession>A0A2D2Q4M9</accession>
<dbReference type="AlphaFoldDB" id="A0A2D2Q4M9"/>
<evidence type="ECO:0000313" key="6">
    <source>
        <dbReference type="Proteomes" id="UP000231057"/>
    </source>
</evidence>
<name>A0A2D2Q4M9_PARLV</name>
<keyword evidence="3" id="KW-0349">Heme</keyword>
<keyword evidence="3" id="KW-0408">Iron</keyword>
<dbReference type="Pfam" id="PF04055">
    <property type="entry name" value="Radical_SAM"/>
    <property type="match status" value="1"/>
</dbReference>
<evidence type="ECO:0000256" key="3">
    <source>
        <dbReference type="RuleBase" id="RU364116"/>
    </source>
</evidence>
<dbReference type="InterPro" id="IPR034505">
    <property type="entry name" value="Coproporphyrinogen-III_oxidase"/>
</dbReference>
<dbReference type="Pfam" id="PF06969">
    <property type="entry name" value="HemN_C"/>
    <property type="match status" value="1"/>
</dbReference>
<dbReference type="InterPro" id="IPR058240">
    <property type="entry name" value="rSAM_sf"/>
</dbReference>
<dbReference type="PANTHER" id="PTHR13932">
    <property type="entry name" value="COPROPORPHYRINIGEN III OXIDASE"/>
    <property type="match status" value="1"/>
</dbReference>
<dbReference type="GO" id="GO:0051539">
    <property type="term" value="F:4 iron, 4 sulfur cluster binding"/>
    <property type="evidence" value="ECO:0007669"/>
    <property type="project" value="UniProtKB-UniRule"/>
</dbReference>
<organism evidence="5 6">
    <name type="scientific">Parathermosynechococcus lividus PCC 6715</name>
    <dbReference type="NCBI Taxonomy" id="1917166"/>
    <lineage>
        <taxon>Bacteria</taxon>
        <taxon>Bacillati</taxon>
        <taxon>Cyanobacteriota</taxon>
        <taxon>Cyanophyceae</taxon>
        <taxon>Acaryochloridales</taxon>
        <taxon>Thermosynechococcaceae</taxon>
        <taxon>Parathermosynechococcus</taxon>
    </lineage>
</organism>
<dbReference type="InterPro" id="IPR004559">
    <property type="entry name" value="HemW-like"/>
</dbReference>
<dbReference type="SFLD" id="SFLDG01065">
    <property type="entry name" value="anaerobic_coproporphyrinogen-I"/>
    <property type="match status" value="1"/>
</dbReference>
<dbReference type="InterPro" id="IPR007197">
    <property type="entry name" value="rSAM"/>
</dbReference>
<dbReference type="Gene3D" id="3.30.750.200">
    <property type="match status" value="1"/>
</dbReference>
<dbReference type="InterPro" id="IPR006638">
    <property type="entry name" value="Elp3/MiaA/NifB-like_rSAM"/>
</dbReference>
<dbReference type="SFLD" id="SFLDG01082">
    <property type="entry name" value="B12-binding_domain_containing"/>
    <property type="match status" value="1"/>
</dbReference>
<keyword evidence="3" id="KW-0411">Iron-sulfur</keyword>
<comment type="function">
    <text evidence="3">Probably acts as a heme chaperone, transferring heme to an unknown acceptor. Binds one molecule of heme per monomer, possibly covalently. Binds 1 [4Fe-4S] cluster. The cluster is coordinated with 3 cysteines and an exchangeable S-adenosyl-L-methionine.</text>
</comment>
<dbReference type="Proteomes" id="UP000231057">
    <property type="component" value="Chromosome"/>
</dbReference>
<dbReference type="GO" id="GO:0046872">
    <property type="term" value="F:metal ion binding"/>
    <property type="evidence" value="ECO:0007669"/>
    <property type="project" value="UniProtKB-UniRule"/>
</dbReference>
<keyword evidence="3" id="KW-0479">Metal-binding</keyword>
<dbReference type="OrthoDB" id="9808022at2"/>
<reference evidence="6" key="2">
    <citation type="journal article" date="2022" name="Front. Microbiol.">
        <title>Comparative Genomic Analysis Revealed Distinct Molecular Components and Organization of CO2-Concentrating Mechanism in Thermophilic Cyanobacteria.</title>
        <authorList>
            <person name="Tang J."/>
            <person name="Zhou H."/>
            <person name="Yao D."/>
            <person name="Riaz S."/>
            <person name="You D."/>
            <person name="Klepacz-Smolka A."/>
            <person name="Daroch M."/>
        </authorList>
    </citation>
    <scope>NUCLEOTIDE SEQUENCE [LARGE SCALE GENOMIC DNA]</scope>
    <source>
        <strain evidence="6">PCC 6715</strain>
    </source>
</reference>
<gene>
    <name evidence="5" type="ORF">BRW62_12280</name>
</gene>
<dbReference type="EMBL" id="CP018092">
    <property type="protein sequence ID" value="ATS19379.1"/>
    <property type="molecule type" value="Genomic_DNA"/>
</dbReference>
<dbReference type="NCBIfam" id="TIGR00539">
    <property type="entry name" value="hemN_rel"/>
    <property type="match status" value="1"/>
</dbReference>
<keyword evidence="3" id="KW-0004">4Fe-4S</keyword>
<dbReference type="SMART" id="SM00729">
    <property type="entry name" value="Elp3"/>
    <property type="match status" value="1"/>
</dbReference>
<dbReference type="KEGG" id="slw:BRW62_12280"/>
<keyword evidence="6" id="KW-1185">Reference proteome</keyword>
<dbReference type="SFLD" id="SFLDS00029">
    <property type="entry name" value="Radical_SAM"/>
    <property type="match status" value="1"/>
</dbReference>